<feature type="transmembrane region" description="Helical" evidence="8">
    <location>
        <begin position="370"/>
        <end position="388"/>
    </location>
</feature>
<dbReference type="InterPro" id="IPR018076">
    <property type="entry name" value="T2SS_GspF_dom"/>
</dbReference>
<proteinExistence type="inferred from homology"/>
<evidence type="ECO:0000256" key="1">
    <source>
        <dbReference type="ARBA" id="ARBA00004429"/>
    </source>
</evidence>
<dbReference type="PANTHER" id="PTHR30012:SF0">
    <property type="entry name" value="TYPE II SECRETION SYSTEM PROTEIN F-RELATED"/>
    <property type="match status" value="1"/>
</dbReference>
<feature type="domain" description="Type II secretion system protein GspF" evidence="9">
    <location>
        <begin position="267"/>
        <end position="389"/>
    </location>
</feature>
<keyword evidence="5 8" id="KW-0812">Transmembrane</keyword>
<keyword evidence="4" id="KW-0997">Cell inner membrane</keyword>
<protein>
    <submittedName>
        <fullName evidence="10">Type II secretion system F family protein</fullName>
    </submittedName>
</protein>
<dbReference type="FunFam" id="1.20.81.30:FF:000001">
    <property type="entry name" value="Type II secretion system protein F"/>
    <property type="match status" value="1"/>
</dbReference>
<dbReference type="PANTHER" id="PTHR30012">
    <property type="entry name" value="GENERAL SECRETION PATHWAY PROTEIN"/>
    <property type="match status" value="1"/>
</dbReference>
<dbReference type="Pfam" id="PF00482">
    <property type="entry name" value="T2SSF"/>
    <property type="match status" value="2"/>
</dbReference>
<evidence type="ECO:0000256" key="2">
    <source>
        <dbReference type="ARBA" id="ARBA00005745"/>
    </source>
</evidence>
<name>A0AAW6U7K9_9BACT</name>
<feature type="transmembrane region" description="Helical" evidence="8">
    <location>
        <begin position="163"/>
        <end position="190"/>
    </location>
</feature>
<reference evidence="10" key="1">
    <citation type="submission" date="2023-05" db="EMBL/GenBank/DDBJ databases">
        <title>Anaerotaeda fermentans gen. nov., sp. nov., a novel anaerobic planctomycete of the new family within the order Sedimentisphaerales isolated from Taman Peninsula, Russia.</title>
        <authorList>
            <person name="Khomyakova M.A."/>
            <person name="Merkel A.Y."/>
            <person name="Slobodkin A.I."/>
        </authorList>
    </citation>
    <scope>NUCLEOTIDE SEQUENCE</scope>
    <source>
        <strain evidence="10">M17dextr</strain>
    </source>
</reference>
<accession>A0AAW6U7K9</accession>
<dbReference type="AlphaFoldDB" id="A0AAW6U7K9"/>
<evidence type="ECO:0000259" key="9">
    <source>
        <dbReference type="Pfam" id="PF00482"/>
    </source>
</evidence>
<keyword evidence="3" id="KW-1003">Cell membrane</keyword>
<feature type="transmembrane region" description="Helical" evidence="8">
    <location>
        <begin position="210"/>
        <end position="233"/>
    </location>
</feature>
<dbReference type="InterPro" id="IPR003004">
    <property type="entry name" value="GspF/PilC"/>
</dbReference>
<dbReference type="Gene3D" id="1.20.81.30">
    <property type="entry name" value="Type II secretion system (T2SS), domain F"/>
    <property type="match status" value="2"/>
</dbReference>
<dbReference type="GO" id="GO:0005886">
    <property type="term" value="C:plasma membrane"/>
    <property type="evidence" value="ECO:0007669"/>
    <property type="project" value="UniProtKB-SubCell"/>
</dbReference>
<dbReference type="InterPro" id="IPR042094">
    <property type="entry name" value="T2SS_GspF_sf"/>
</dbReference>
<evidence type="ECO:0000256" key="8">
    <source>
        <dbReference type="SAM" id="Phobius"/>
    </source>
</evidence>
<evidence type="ECO:0000256" key="4">
    <source>
        <dbReference type="ARBA" id="ARBA00022519"/>
    </source>
</evidence>
<dbReference type="PRINTS" id="PR00812">
    <property type="entry name" value="BCTERIALGSPF"/>
</dbReference>
<comment type="caution">
    <text evidence="10">The sequence shown here is derived from an EMBL/GenBank/DDBJ whole genome shotgun (WGS) entry which is preliminary data.</text>
</comment>
<sequence>MPTFQYIAKDRSGREFDGVYDEIAGVGALRSELARIGYVLVRARRVKPHSSRRSRVKSEDIVSFAYKFSGMYSAGLSVTSCLETLAGQAERPVLGRMLGDVQKRVEAGASLTKAFEPYREVFSEFFVGMLEAGEAAGKLAEALEMSAVYLEKREQLRAKVRSAFVYPIAVGVVCLAVLLGLLLFVVPVFTKLYANLRVPLPGPTLVLVTLSRMLTVWGWLVAPAAVGAGWALGRVLRRHGLRRGWDRIKLRLPVFGKLNRLILVSRFMRPFAMLISVGVSVIDAFRIAGDIAHSVEMTRVAEDLQRVTQAGNPVGKALAAHDIFPSEIVQMATSGEQVGRLADMLVKGVDLLDRDIERFLAALIVKLEPALTLIMGLVIGLVLMGVYLPMFDYMTHLR</sequence>
<dbReference type="EMBL" id="JASCXX010000028">
    <property type="protein sequence ID" value="MDI6451123.1"/>
    <property type="molecule type" value="Genomic_DNA"/>
</dbReference>
<evidence type="ECO:0000313" key="11">
    <source>
        <dbReference type="Proteomes" id="UP001431776"/>
    </source>
</evidence>
<evidence type="ECO:0000256" key="7">
    <source>
        <dbReference type="ARBA" id="ARBA00023136"/>
    </source>
</evidence>
<comment type="subcellular location">
    <subcellularLocation>
        <location evidence="1">Cell inner membrane</location>
        <topology evidence="1">Multi-pass membrane protein</topology>
    </subcellularLocation>
</comment>
<comment type="similarity">
    <text evidence="2">Belongs to the GSP F family.</text>
</comment>
<keyword evidence="11" id="KW-1185">Reference proteome</keyword>
<evidence type="ECO:0000256" key="6">
    <source>
        <dbReference type="ARBA" id="ARBA00022989"/>
    </source>
</evidence>
<feature type="domain" description="Type II secretion system protein GspF" evidence="9">
    <location>
        <begin position="64"/>
        <end position="187"/>
    </location>
</feature>
<keyword evidence="6 8" id="KW-1133">Transmembrane helix</keyword>
<dbReference type="Proteomes" id="UP001431776">
    <property type="component" value="Unassembled WGS sequence"/>
</dbReference>
<evidence type="ECO:0000256" key="5">
    <source>
        <dbReference type="ARBA" id="ARBA00022692"/>
    </source>
</evidence>
<organism evidence="10 11">
    <name type="scientific">Anaerobaca lacustris</name>
    <dbReference type="NCBI Taxonomy" id="3044600"/>
    <lineage>
        <taxon>Bacteria</taxon>
        <taxon>Pseudomonadati</taxon>
        <taxon>Planctomycetota</taxon>
        <taxon>Phycisphaerae</taxon>
        <taxon>Sedimentisphaerales</taxon>
        <taxon>Anaerobacaceae</taxon>
        <taxon>Anaerobaca</taxon>
    </lineage>
</organism>
<evidence type="ECO:0000313" key="10">
    <source>
        <dbReference type="EMBL" id="MDI6451123.1"/>
    </source>
</evidence>
<dbReference type="RefSeq" id="WP_349246532.1">
    <property type="nucleotide sequence ID" value="NZ_JASCXX010000028.1"/>
</dbReference>
<evidence type="ECO:0000256" key="3">
    <source>
        <dbReference type="ARBA" id="ARBA00022475"/>
    </source>
</evidence>
<feature type="transmembrane region" description="Helical" evidence="8">
    <location>
        <begin position="267"/>
        <end position="288"/>
    </location>
</feature>
<keyword evidence="7 8" id="KW-0472">Membrane</keyword>
<gene>
    <name evidence="10" type="ORF">QJ522_18825</name>
</gene>